<dbReference type="Proteomes" id="UP001628220">
    <property type="component" value="Unassembled WGS sequence"/>
</dbReference>
<protein>
    <recommendedName>
        <fullName evidence="3">Tetratricopeptide repeat protein</fullName>
    </recommendedName>
</protein>
<name>A0ABQ0E302_9PORP</name>
<evidence type="ECO:0000313" key="2">
    <source>
        <dbReference type="Proteomes" id="UP001628220"/>
    </source>
</evidence>
<sequence>MTLKSLTDYLTHPERLSADTLPEIEQLVNLFPYSAPLVFLYLYNLAIVKDVRYTAELERWALFLPDRALLYGLVETKMPMPKKELGEPTQDEGHFAYIDRFLEQQGDTVAPDNTDLLLSKEAVHTDYLAMAGLTEQSDELIPVAEEEIILKQTTFPQKETNDEEVPDEEPPLFTEILAKIYVSQGRYDKALTAYKALNAKHPEKSVYFADQIRFIERLIENKEETENNK</sequence>
<keyword evidence="2" id="KW-1185">Reference proteome</keyword>
<accession>A0ABQ0E302</accession>
<evidence type="ECO:0008006" key="3">
    <source>
        <dbReference type="Google" id="ProtNLM"/>
    </source>
</evidence>
<evidence type="ECO:0000313" key="1">
    <source>
        <dbReference type="EMBL" id="GAB1252095.1"/>
    </source>
</evidence>
<reference evidence="1 2" key="1">
    <citation type="journal article" date="2025" name="Int. J. Syst. Evol. Microbiol.">
        <title>Desulfovibrio falkowii sp. nov., Porphyromonas miyakawae sp. nov., Mediterraneibacter flintii sp. nov. and Owariibacterium komagatae gen. nov., sp. nov., isolated from human faeces.</title>
        <authorList>
            <person name="Hamaguchi T."/>
            <person name="Ohara M."/>
            <person name="Hisatomi A."/>
            <person name="Sekiguchi K."/>
            <person name="Takeda J.I."/>
            <person name="Ueyama J."/>
            <person name="Ito M."/>
            <person name="Nishiwaki H."/>
            <person name="Ogi T."/>
            <person name="Hirayama M."/>
            <person name="Ohkuma M."/>
            <person name="Sakamoto M."/>
            <person name="Ohno K."/>
        </authorList>
    </citation>
    <scope>NUCLEOTIDE SEQUENCE [LARGE SCALE GENOMIC DNA]</scope>
    <source>
        <strain evidence="1 2">13CB11C</strain>
    </source>
</reference>
<dbReference type="RefSeq" id="WP_411915865.1">
    <property type="nucleotide sequence ID" value="NZ_BAAFSF010000004.1"/>
</dbReference>
<organism evidence="1 2">
    <name type="scientific">Porphyromonas miyakawae</name>
    <dbReference type="NCBI Taxonomy" id="3137470"/>
    <lineage>
        <taxon>Bacteria</taxon>
        <taxon>Pseudomonadati</taxon>
        <taxon>Bacteroidota</taxon>
        <taxon>Bacteroidia</taxon>
        <taxon>Bacteroidales</taxon>
        <taxon>Porphyromonadaceae</taxon>
        <taxon>Porphyromonas</taxon>
    </lineage>
</organism>
<comment type="caution">
    <text evidence="1">The sequence shown here is derived from an EMBL/GenBank/DDBJ whole genome shotgun (WGS) entry which is preliminary data.</text>
</comment>
<dbReference type="EMBL" id="BAAFSF010000004">
    <property type="protein sequence ID" value="GAB1252095.1"/>
    <property type="molecule type" value="Genomic_DNA"/>
</dbReference>
<proteinExistence type="predicted"/>
<gene>
    <name evidence="1" type="ORF">Tsumi_12010</name>
</gene>